<keyword evidence="2" id="KW-1185">Reference proteome</keyword>
<dbReference type="AlphaFoldDB" id="N0BH29"/>
<evidence type="ECO:0000313" key="1">
    <source>
        <dbReference type="EMBL" id="AGK61587.1"/>
    </source>
</evidence>
<name>N0BH29_9EURY</name>
<reference evidence="1 2" key="1">
    <citation type="journal article" date="2013" name="Genome Announc.">
        <title>Complete Genome Sequence of the Thermophilic and Facultatively Chemolithoautotrophic Sulfate Reducer Archaeoglobus sulfaticallidus Strain PM70-1T.</title>
        <authorList>
            <person name="Stokke R."/>
            <person name="Hocking W.P."/>
            <person name="Steinsbu B.O."/>
            <person name="Steen I.H."/>
        </authorList>
    </citation>
    <scope>NUCLEOTIDE SEQUENCE [LARGE SCALE GENOMIC DNA]</scope>
    <source>
        <strain evidence="1">PM70-1</strain>
    </source>
</reference>
<dbReference type="Proteomes" id="UP000013307">
    <property type="component" value="Chromosome"/>
</dbReference>
<evidence type="ECO:0000313" key="2">
    <source>
        <dbReference type="Proteomes" id="UP000013307"/>
    </source>
</evidence>
<organism evidence="1 2">
    <name type="scientific">Archaeoglobus sulfaticallidus PM70-1</name>
    <dbReference type="NCBI Taxonomy" id="387631"/>
    <lineage>
        <taxon>Archaea</taxon>
        <taxon>Methanobacteriati</taxon>
        <taxon>Methanobacteriota</taxon>
        <taxon>Archaeoglobi</taxon>
        <taxon>Archaeoglobales</taxon>
        <taxon>Archaeoglobaceae</taxon>
        <taxon>Archaeoglobus</taxon>
    </lineage>
</organism>
<protein>
    <submittedName>
        <fullName evidence="1">Uncharacterized protein</fullName>
    </submittedName>
</protein>
<gene>
    <name evidence="1" type="ORF">Asulf_01611</name>
</gene>
<dbReference type="eggNOG" id="arCOG14814">
    <property type="taxonomic scope" value="Archaea"/>
</dbReference>
<dbReference type="EMBL" id="CP005290">
    <property type="protein sequence ID" value="AGK61587.1"/>
    <property type="molecule type" value="Genomic_DNA"/>
</dbReference>
<dbReference type="HOGENOM" id="CLU_1250145_0_0_2"/>
<sequence length="212" mass="24533">MWTFSAKKLNQLHIEAEDLWRVPAKDGWQKSPVSPMDILKLFKGIWIKEGYTLRAYIFRQGLNGNGVVWALPESEFPDVDECEWLDTLKTPKPKNTLPVMEVLEGDCSPESYISSSLFVREMREFGALWHGLSWGLHEIVDENSIDVDDYEWLVDVEDLKPKVIFGETVKVEFFTLVGVVRWRIFRHLDLYSGYRFKTETEIVAVGGEGFIP</sequence>
<accession>N0BH29</accession>
<proteinExistence type="predicted"/>
<dbReference type="KEGG" id="ast:Asulf_01611"/>